<evidence type="ECO:0000313" key="2">
    <source>
        <dbReference type="Proteomes" id="UP000518315"/>
    </source>
</evidence>
<comment type="caution">
    <text evidence="1">The sequence shown here is derived from an EMBL/GenBank/DDBJ whole genome shotgun (WGS) entry which is preliminary data.</text>
</comment>
<accession>A0A7W5BU86</accession>
<proteinExistence type="predicted"/>
<dbReference type="Proteomes" id="UP000518315">
    <property type="component" value="Unassembled WGS sequence"/>
</dbReference>
<evidence type="ECO:0000313" key="1">
    <source>
        <dbReference type="EMBL" id="MBB3139125.1"/>
    </source>
</evidence>
<keyword evidence="2" id="KW-1185">Reference proteome</keyword>
<reference evidence="1 2" key="1">
    <citation type="submission" date="2020-08" db="EMBL/GenBank/DDBJ databases">
        <title>Genomic Encyclopedia of Type Strains, Phase III (KMG-III): the genomes of soil and plant-associated and newly described type strains.</title>
        <authorList>
            <person name="Whitman W."/>
        </authorList>
    </citation>
    <scope>NUCLEOTIDE SEQUENCE [LARGE SCALE GENOMIC DNA]</scope>
    <source>
        <strain evidence="1 2">CECT 4113</strain>
    </source>
</reference>
<dbReference type="AlphaFoldDB" id="A0A7W5BU86"/>
<sequence length="177" mass="19716">MPGYYGADGASRPCHDDCHGPDEHDTGRFFLCERCRGQVLICRCCDRGQIYCAGGCARVARAERRREVVRRYQTSRNGRFAHAARSRRYRARHNKVTHHGSLASDADVDVMAASVTTPNEASDTSDTPSLTEFAIANGLPTGGLGHHCHWCGRCCSPFLRREPLRRRRAIPMSLSRG</sequence>
<name>A0A7W5BU86_9HYPH</name>
<dbReference type="EMBL" id="JACHXH010000055">
    <property type="protein sequence ID" value="MBB3139125.1"/>
    <property type="molecule type" value="Genomic_DNA"/>
</dbReference>
<organism evidence="1 2">
    <name type="scientific">Rhizobium pisi</name>
    <dbReference type="NCBI Taxonomy" id="574561"/>
    <lineage>
        <taxon>Bacteria</taxon>
        <taxon>Pseudomonadati</taxon>
        <taxon>Pseudomonadota</taxon>
        <taxon>Alphaproteobacteria</taxon>
        <taxon>Hyphomicrobiales</taxon>
        <taxon>Rhizobiaceae</taxon>
        <taxon>Rhizobium/Agrobacterium group</taxon>
        <taxon>Rhizobium</taxon>
    </lineage>
</organism>
<gene>
    <name evidence="1" type="ORF">FHS26_006911</name>
</gene>
<protein>
    <submittedName>
        <fullName evidence="1">Uncharacterized protein</fullName>
    </submittedName>
</protein>